<comment type="caution">
    <text evidence="8">The sequence shown here is derived from an EMBL/GenBank/DDBJ whole genome shotgun (WGS) entry which is preliminary data.</text>
</comment>
<protein>
    <recommendedName>
        <fullName evidence="3 7">6,7-dimethyl-8-ribityllumazine synthase</fullName>
        <shortName evidence="7">DMRL synthase</shortName>
        <shortName evidence="7">LS</shortName>
        <shortName evidence="7">Lumazine synthase</shortName>
        <ecNumber evidence="3 7">2.5.1.78</ecNumber>
    </recommendedName>
</protein>
<feature type="binding site" evidence="7">
    <location>
        <position position="119"/>
    </location>
    <ligand>
        <name>5-amino-6-(D-ribitylamino)uracil</name>
        <dbReference type="ChEBI" id="CHEBI:15934"/>
    </ligand>
</feature>
<feature type="active site" description="Proton donor" evidence="7">
    <location>
        <position position="94"/>
    </location>
</feature>
<dbReference type="HAMAP" id="MF_00178">
    <property type="entry name" value="Lumazine_synth"/>
    <property type="match status" value="1"/>
</dbReference>
<organism evidence="8 9">
    <name type="scientific">Candidatus Endonucleibacter bathymodioli</name>
    <dbReference type="NCBI Taxonomy" id="539814"/>
    <lineage>
        <taxon>Bacteria</taxon>
        <taxon>Pseudomonadati</taxon>
        <taxon>Pseudomonadota</taxon>
        <taxon>Gammaproteobacteria</taxon>
        <taxon>Oceanospirillales</taxon>
        <taxon>Endozoicomonadaceae</taxon>
        <taxon>Candidatus Endonucleibacter</taxon>
    </lineage>
</organism>
<dbReference type="EMBL" id="JASXSV010000011">
    <property type="protein sequence ID" value="MDP0589212.1"/>
    <property type="molecule type" value="Genomic_DNA"/>
</dbReference>
<gene>
    <name evidence="7 8" type="primary">ribH</name>
    <name evidence="8" type="ORF">QS748_08485</name>
</gene>
<feature type="binding site" evidence="7">
    <location>
        <position position="27"/>
    </location>
    <ligand>
        <name>5-amino-6-(D-ribitylamino)uracil</name>
        <dbReference type="ChEBI" id="CHEBI:15934"/>
    </ligand>
</feature>
<proteinExistence type="inferred from homology"/>
<dbReference type="InterPro" id="IPR034964">
    <property type="entry name" value="LS"/>
</dbReference>
<evidence type="ECO:0000256" key="5">
    <source>
        <dbReference type="ARBA" id="ARBA00022679"/>
    </source>
</evidence>
<comment type="similarity">
    <text evidence="2 7">Belongs to the DMRL synthase family.</text>
</comment>
<dbReference type="GO" id="GO:0009231">
    <property type="term" value="P:riboflavin biosynthetic process"/>
    <property type="evidence" value="ECO:0007669"/>
    <property type="project" value="UniProtKB-UniRule"/>
</dbReference>
<comment type="catalytic activity">
    <reaction evidence="6 7">
        <text>(2S)-2-hydroxy-3-oxobutyl phosphate + 5-amino-6-(D-ribitylamino)uracil = 6,7-dimethyl-8-(1-D-ribityl)lumazine + phosphate + 2 H2O + H(+)</text>
        <dbReference type="Rhea" id="RHEA:26152"/>
        <dbReference type="ChEBI" id="CHEBI:15377"/>
        <dbReference type="ChEBI" id="CHEBI:15378"/>
        <dbReference type="ChEBI" id="CHEBI:15934"/>
        <dbReference type="ChEBI" id="CHEBI:43474"/>
        <dbReference type="ChEBI" id="CHEBI:58201"/>
        <dbReference type="ChEBI" id="CHEBI:58830"/>
        <dbReference type="EC" id="2.5.1.78"/>
    </reaction>
</comment>
<dbReference type="NCBIfam" id="TIGR00114">
    <property type="entry name" value="lumazine-synth"/>
    <property type="match status" value="1"/>
</dbReference>
<dbReference type="InterPro" id="IPR002180">
    <property type="entry name" value="LS/RS"/>
</dbReference>
<dbReference type="EC" id="2.5.1.78" evidence="3 7"/>
<dbReference type="GO" id="GO:0005829">
    <property type="term" value="C:cytosol"/>
    <property type="evidence" value="ECO:0007669"/>
    <property type="project" value="TreeGrafter"/>
</dbReference>
<keyword evidence="4 7" id="KW-0686">Riboflavin biosynthesis</keyword>
<evidence type="ECO:0000256" key="4">
    <source>
        <dbReference type="ARBA" id="ARBA00022619"/>
    </source>
</evidence>
<accession>A0AA90SDE2</accession>
<evidence type="ECO:0000313" key="9">
    <source>
        <dbReference type="Proteomes" id="UP001178148"/>
    </source>
</evidence>
<dbReference type="Pfam" id="PF00885">
    <property type="entry name" value="DMRL_synthase"/>
    <property type="match status" value="1"/>
</dbReference>
<comment type="pathway">
    <text evidence="1 7">Cofactor biosynthesis; riboflavin biosynthesis; riboflavin from 2-hydroxy-3-oxobutyl phosphate and 5-amino-6-(D-ribitylamino)uracil: step 1/2.</text>
</comment>
<dbReference type="Gene3D" id="3.40.50.960">
    <property type="entry name" value="Lumazine/riboflavin synthase"/>
    <property type="match status" value="1"/>
</dbReference>
<keyword evidence="9" id="KW-1185">Reference proteome</keyword>
<comment type="function">
    <text evidence="7">Catalyzes the formation of 6,7-dimethyl-8-ribityllumazine by condensation of 5-amino-6-(D-ribitylamino)uracil with 3,4-dihydroxy-2-butanone 4-phosphate. This is the penultimate step in the biosynthesis of riboflavin.</text>
</comment>
<comment type="subunit">
    <text evidence="7">Forms an icosahedral capsid composed of 60 subunits, arranged as a dodecamer of pentamers.</text>
</comment>
<evidence type="ECO:0000256" key="7">
    <source>
        <dbReference type="HAMAP-Rule" id="MF_00178"/>
    </source>
</evidence>
<sequence>MGIGLPKVPGEFHKIPDARLAIIGSMWHSTCVNGMIERAYRELLAIDVQPENIFIHRVPGALEIPFAARVLFEVDPTLDAILAFGVVLKGITAHDDTVMHNIVHGFSEVTSRFGKPVINEVIGVVDIKHAQERSGSDHMNKGVEAVFATSELLHWLHGVRSSAITSECISR</sequence>
<reference evidence="8 9" key="1">
    <citation type="journal article" date="2023" name="bioRxiv">
        <title>An intranuclear bacterial parasite of deep-sea mussels expresses apoptosis inhibitors acquired from its host.</title>
        <authorList>
            <person name="Gonzalez Porras M.A."/>
            <person name="Assie A."/>
            <person name="Tietjen M."/>
            <person name="Violette M."/>
            <person name="Kleiner M."/>
            <person name="Gruber-Vodicka H."/>
            <person name="Dubilier N."/>
            <person name="Leisch N."/>
        </authorList>
    </citation>
    <scope>NUCLEOTIDE SEQUENCE [LARGE SCALE GENOMIC DNA]</scope>
    <source>
        <strain evidence="8">IAP13</strain>
    </source>
</reference>
<feature type="binding site" evidence="7">
    <location>
        <begin position="61"/>
        <end position="63"/>
    </location>
    <ligand>
        <name>5-amino-6-(D-ribitylamino)uracil</name>
        <dbReference type="ChEBI" id="CHEBI:15934"/>
    </ligand>
</feature>
<name>A0AA90SDE2_9GAMM</name>
<dbReference type="PANTHER" id="PTHR21058:SF0">
    <property type="entry name" value="6,7-DIMETHYL-8-RIBITYLLUMAZINE SYNTHASE"/>
    <property type="match status" value="1"/>
</dbReference>
<dbReference type="PANTHER" id="PTHR21058">
    <property type="entry name" value="6,7-DIMETHYL-8-RIBITYLLUMAZINE SYNTHASE DMRL SYNTHASE LUMAZINE SYNTHASE"/>
    <property type="match status" value="1"/>
</dbReference>
<dbReference type="InterPro" id="IPR036467">
    <property type="entry name" value="LS/RS_sf"/>
</dbReference>
<comment type="caution">
    <text evidence="7">Lacks conserved residue(s) required for the propagation of feature annotation.</text>
</comment>
<dbReference type="AlphaFoldDB" id="A0AA90SDE2"/>
<dbReference type="SUPFAM" id="SSF52121">
    <property type="entry name" value="Lumazine synthase"/>
    <property type="match status" value="1"/>
</dbReference>
<keyword evidence="5 7" id="KW-0808">Transferase</keyword>
<evidence type="ECO:0000256" key="6">
    <source>
        <dbReference type="ARBA" id="ARBA00048785"/>
    </source>
</evidence>
<dbReference type="GO" id="GO:0009349">
    <property type="term" value="C:riboflavin synthase complex"/>
    <property type="evidence" value="ECO:0007669"/>
    <property type="project" value="UniProtKB-UniRule"/>
</dbReference>
<evidence type="ECO:0000256" key="1">
    <source>
        <dbReference type="ARBA" id="ARBA00004917"/>
    </source>
</evidence>
<feature type="binding site" evidence="7">
    <location>
        <position position="133"/>
    </location>
    <ligand>
        <name>(2S)-2-hydroxy-3-oxobutyl phosphate</name>
        <dbReference type="ChEBI" id="CHEBI:58830"/>
    </ligand>
</feature>
<evidence type="ECO:0000313" key="8">
    <source>
        <dbReference type="EMBL" id="MDP0589212.1"/>
    </source>
</evidence>
<dbReference type="GO" id="GO:0000906">
    <property type="term" value="F:6,7-dimethyl-8-ribityllumazine synthase activity"/>
    <property type="evidence" value="ECO:0007669"/>
    <property type="project" value="UniProtKB-UniRule"/>
</dbReference>
<evidence type="ECO:0000256" key="3">
    <source>
        <dbReference type="ARBA" id="ARBA00012664"/>
    </source>
</evidence>
<dbReference type="Proteomes" id="UP001178148">
    <property type="component" value="Unassembled WGS sequence"/>
</dbReference>
<evidence type="ECO:0000256" key="2">
    <source>
        <dbReference type="ARBA" id="ARBA00007424"/>
    </source>
</evidence>
<feature type="binding site" evidence="7">
    <location>
        <begin position="86"/>
        <end position="88"/>
    </location>
    <ligand>
        <name>5-amino-6-(D-ribitylamino)uracil</name>
        <dbReference type="ChEBI" id="CHEBI:15934"/>
    </ligand>
</feature>